<dbReference type="Gramene" id="KFK37312">
    <property type="protein sequence ID" value="KFK37312"/>
    <property type="gene ID" value="AALP_AA4G240800"/>
</dbReference>
<dbReference type="EMBL" id="CM002872">
    <property type="protein sequence ID" value="KFK37312.1"/>
    <property type="molecule type" value="Genomic_DNA"/>
</dbReference>
<protein>
    <submittedName>
        <fullName evidence="1">Uncharacterized protein</fullName>
    </submittedName>
</protein>
<accession>A0A087H5B0</accession>
<keyword evidence="2" id="KW-1185">Reference proteome</keyword>
<evidence type="ECO:0000313" key="2">
    <source>
        <dbReference type="Proteomes" id="UP000029120"/>
    </source>
</evidence>
<sequence length="40" mass="4768">MYDISQDVRTLSDERLYKYDTSNNGHGLPGRWNLRKAFLH</sequence>
<dbReference type="Proteomes" id="UP000029120">
    <property type="component" value="Chromosome 4"/>
</dbReference>
<reference evidence="2" key="1">
    <citation type="journal article" date="2015" name="Nat. Plants">
        <title>Genome expansion of Arabis alpina linked with retrotransposition and reduced symmetric DNA methylation.</title>
        <authorList>
            <person name="Willing E.M."/>
            <person name="Rawat V."/>
            <person name="Mandakova T."/>
            <person name="Maumus F."/>
            <person name="James G.V."/>
            <person name="Nordstroem K.J."/>
            <person name="Becker C."/>
            <person name="Warthmann N."/>
            <person name="Chica C."/>
            <person name="Szarzynska B."/>
            <person name="Zytnicki M."/>
            <person name="Albani M.C."/>
            <person name="Kiefer C."/>
            <person name="Bergonzi S."/>
            <person name="Castaings L."/>
            <person name="Mateos J.L."/>
            <person name="Berns M.C."/>
            <person name="Bujdoso N."/>
            <person name="Piofczyk T."/>
            <person name="de Lorenzo L."/>
            <person name="Barrero-Sicilia C."/>
            <person name="Mateos I."/>
            <person name="Piednoel M."/>
            <person name="Hagmann J."/>
            <person name="Chen-Min-Tao R."/>
            <person name="Iglesias-Fernandez R."/>
            <person name="Schuster S.C."/>
            <person name="Alonso-Blanco C."/>
            <person name="Roudier F."/>
            <person name="Carbonero P."/>
            <person name="Paz-Ares J."/>
            <person name="Davis S.J."/>
            <person name="Pecinka A."/>
            <person name="Quesneville H."/>
            <person name="Colot V."/>
            <person name="Lysak M.A."/>
            <person name="Weigel D."/>
            <person name="Coupland G."/>
            <person name="Schneeberger K."/>
        </authorList>
    </citation>
    <scope>NUCLEOTIDE SEQUENCE [LARGE SCALE GENOMIC DNA]</scope>
    <source>
        <strain evidence="2">cv. Pajares</strain>
    </source>
</reference>
<proteinExistence type="predicted"/>
<name>A0A087H5B0_ARAAL</name>
<organism evidence="1 2">
    <name type="scientific">Arabis alpina</name>
    <name type="common">Alpine rock-cress</name>
    <dbReference type="NCBI Taxonomy" id="50452"/>
    <lineage>
        <taxon>Eukaryota</taxon>
        <taxon>Viridiplantae</taxon>
        <taxon>Streptophyta</taxon>
        <taxon>Embryophyta</taxon>
        <taxon>Tracheophyta</taxon>
        <taxon>Spermatophyta</taxon>
        <taxon>Magnoliopsida</taxon>
        <taxon>eudicotyledons</taxon>
        <taxon>Gunneridae</taxon>
        <taxon>Pentapetalae</taxon>
        <taxon>rosids</taxon>
        <taxon>malvids</taxon>
        <taxon>Brassicales</taxon>
        <taxon>Brassicaceae</taxon>
        <taxon>Arabideae</taxon>
        <taxon>Arabis</taxon>
    </lineage>
</organism>
<dbReference type="AlphaFoldDB" id="A0A087H5B0"/>
<gene>
    <name evidence="1" type="ordered locus">AALP_Aa4g240800</name>
</gene>
<evidence type="ECO:0000313" key="1">
    <source>
        <dbReference type="EMBL" id="KFK37312.1"/>
    </source>
</evidence>